<reference evidence="2 3" key="1">
    <citation type="submission" date="2018-11" db="EMBL/GenBank/DDBJ databases">
        <authorList>
            <consortium name="Pathogen Informatics"/>
        </authorList>
    </citation>
    <scope>NUCLEOTIDE SEQUENCE [LARGE SCALE GENOMIC DNA]</scope>
</reference>
<evidence type="ECO:0000259" key="1">
    <source>
        <dbReference type="Pfam" id="PF02520"/>
    </source>
</evidence>
<dbReference type="OrthoDB" id="5854368at2759"/>
<dbReference type="InterPro" id="IPR052823">
    <property type="entry name" value="SXP/RAL-2_related"/>
</dbReference>
<dbReference type="EMBL" id="UYYB01096237">
    <property type="protein sequence ID" value="VDM76037.1"/>
    <property type="molecule type" value="Genomic_DNA"/>
</dbReference>
<feature type="domain" description="SXP/RAL-2 family protein Ani s 5-like cation-binding" evidence="1">
    <location>
        <begin position="59"/>
        <end position="157"/>
    </location>
</feature>
<evidence type="ECO:0000313" key="3">
    <source>
        <dbReference type="Proteomes" id="UP000270094"/>
    </source>
</evidence>
<protein>
    <recommendedName>
        <fullName evidence="1">SXP/RAL-2 family protein Ani s 5-like cation-binding domain-containing protein</fullName>
    </recommendedName>
</protein>
<dbReference type="Pfam" id="PF02520">
    <property type="entry name" value="ANIS5_cation-bd"/>
    <property type="match status" value="1"/>
</dbReference>
<keyword evidence="3" id="KW-1185">Reference proteome</keyword>
<evidence type="ECO:0000313" key="2">
    <source>
        <dbReference type="EMBL" id="VDM76037.1"/>
    </source>
</evidence>
<proteinExistence type="predicted"/>
<dbReference type="PANTHER" id="PTHR21593">
    <property type="entry name" value="PRION-LIKE- Q/N-RICH -DOMAIN-BEARING PROTEIN PROTEIN"/>
    <property type="match status" value="1"/>
</dbReference>
<accession>A0A3P7JIS3</accession>
<gene>
    <name evidence="2" type="ORF">SVUK_LOCUS11035</name>
</gene>
<dbReference type="PANTHER" id="PTHR21593:SF36">
    <property type="entry name" value="DUF148 DOMAIN-CONTAINING PROTEIN-RELATED"/>
    <property type="match status" value="1"/>
</dbReference>
<dbReference type="InterPro" id="IPR003677">
    <property type="entry name" value="ANIS5_cation-bd"/>
</dbReference>
<sequence>MKRRWDLSYIELRDKLEKWGKKYGVEDKVAQFIEEMEKGRHEHYEKFTSLIARLPILSKEFISIVENRNKTLNELKAERNTFLSEHELDKVAQFIEEMEKSRHEHYEKFTSLIARLPVLSKKFISIVENSNKTLNELKGERNTFLSEHELEYKIMSYAWKLANRPRRLRRRVGRDSIPWAGMKESSAVLAEFF</sequence>
<name>A0A3P7JIS3_STRVU</name>
<organism evidence="2 3">
    <name type="scientific">Strongylus vulgaris</name>
    <name type="common">Blood worm</name>
    <dbReference type="NCBI Taxonomy" id="40348"/>
    <lineage>
        <taxon>Eukaryota</taxon>
        <taxon>Metazoa</taxon>
        <taxon>Ecdysozoa</taxon>
        <taxon>Nematoda</taxon>
        <taxon>Chromadorea</taxon>
        <taxon>Rhabditida</taxon>
        <taxon>Rhabditina</taxon>
        <taxon>Rhabditomorpha</taxon>
        <taxon>Strongyloidea</taxon>
        <taxon>Strongylidae</taxon>
        <taxon>Strongylus</taxon>
    </lineage>
</organism>
<dbReference type="AlphaFoldDB" id="A0A3P7JIS3"/>
<dbReference type="Proteomes" id="UP000270094">
    <property type="component" value="Unassembled WGS sequence"/>
</dbReference>